<protein>
    <submittedName>
        <fullName evidence="10">Response regulator with CheY-like receiver domain and winged-helix DNA-binding domain</fullName>
    </submittedName>
</protein>
<evidence type="ECO:0000256" key="7">
    <source>
        <dbReference type="PROSITE-ProRule" id="PRU01091"/>
    </source>
</evidence>
<dbReference type="eggNOG" id="COG0745">
    <property type="taxonomic scope" value="Bacteria"/>
</dbReference>
<dbReference type="SMART" id="SM00862">
    <property type="entry name" value="Trans_reg_C"/>
    <property type="match status" value="1"/>
</dbReference>
<dbReference type="GO" id="GO:0005829">
    <property type="term" value="C:cytosol"/>
    <property type="evidence" value="ECO:0007669"/>
    <property type="project" value="TreeGrafter"/>
</dbReference>
<dbReference type="InterPro" id="IPR039420">
    <property type="entry name" value="WalR-like"/>
</dbReference>
<dbReference type="PROSITE" id="PS50110">
    <property type="entry name" value="RESPONSE_REGULATORY"/>
    <property type="match status" value="1"/>
</dbReference>
<dbReference type="HOGENOM" id="CLU_000445_30_3_7"/>
<dbReference type="PROSITE" id="PS51755">
    <property type="entry name" value="OMPR_PHOB"/>
    <property type="match status" value="1"/>
</dbReference>
<dbReference type="Pfam" id="PF00072">
    <property type="entry name" value="Response_reg"/>
    <property type="match status" value="1"/>
</dbReference>
<dbReference type="GO" id="GO:0032993">
    <property type="term" value="C:protein-DNA complex"/>
    <property type="evidence" value="ECO:0007669"/>
    <property type="project" value="TreeGrafter"/>
</dbReference>
<dbReference type="PATRIC" id="fig|760154.4.peg.741"/>
<evidence type="ECO:0000313" key="11">
    <source>
        <dbReference type="Proteomes" id="UP000006176"/>
    </source>
</evidence>
<evidence type="ECO:0000256" key="4">
    <source>
        <dbReference type="ARBA" id="ARBA00023125"/>
    </source>
</evidence>
<keyword evidence="1 6" id="KW-0597">Phosphoprotein</keyword>
<dbReference type="InterPro" id="IPR011006">
    <property type="entry name" value="CheY-like_superfamily"/>
</dbReference>
<evidence type="ECO:0000256" key="6">
    <source>
        <dbReference type="PROSITE-ProRule" id="PRU00169"/>
    </source>
</evidence>
<proteinExistence type="predicted"/>
<feature type="domain" description="OmpR/PhoB-type" evidence="9">
    <location>
        <begin position="165"/>
        <end position="258"/>
    </location>
</feature>
<feature type="domain" description="Response regulatory" evidence="8">
    <location>
        <begin position="8"/>
        <end position="123"/>
    </location>
</feature>
<dbReference type="InterPro" id="IPR016032">
    <property type="entry name" value="Sig_transdc_resp-reg_C-effctor"/>
</dbReference>
<dbReference type="AlphaFoldDB" id="I3XVS4"/>
<dbReference type="SMART" id="SM00448">
    <property type="entry name" value="REC"/>
    <property type="match status" value="1"/>
</dbReference>
<dbReference type="EMBL" id="CP003333">
    <property type="protein sequence ID" value="AFL68048.1"/>
    <property type="molecule type" value="Genomic_DNA"/>
</dbReference>
<dbReference type="CDD" id="cd00383">
    <property type="entry name" value="trans_reg_C"/>
    <property type="match status" value="1"/>
</dbReference>
<evidence type="ECO:0000259" key="8">
    <source>
        <dbReference type="PROSITE" id="PS50110"/>
    </source>
</evidence>
<feature type="DNA-binding region" description="OmpR/PhoB-type" evidence="7">
    <location>
        <begin position="165"/>
        <end position="258"/>
    </location>
</feature>
<dbReference type="SUPFAM" id="SSF52172">
    <property type="entry name" value="CheY-like"/>
    <property type="match status" value="1"/>
</dbReference>
<keyword evidence="4 7" id="KW-0238">DNA-binding</keyword>
<dbReference type="Gene3D" id="1.10.10.10">
    <property type="entry name" value="Winged helix-like DNA-binding domain superfamily/Winged helix DNA-binding domain"/>
    <property type="match status" value="1"/>
</dbReference>
<keyword evidence="3" id="KW-0805">Transcription regulation</keyword>
<evidence type="ECO:0000313" key="10">
    <source>
        <dbReference type="EMBL" id="AFL68048.1"/>
    </source>
</evidence>
<evidence type="ECO:0000256" key="1">
    <source>
        <dbReference type="ARBA" id="ARBA00022553"/>
    </source>
</evidence>
<evidence type="ECO:0000256" key="2">
    <source>
        <dbReference type="ARBA" id="ARBA00023012"/>
    </source>
</evidence>
<dbReference type="PANTHER" id="PTHR48111:SF1">
    <property type="entry name" value="TWO-COMPONENT RESPONSE REGULATOR ORR33"/>
    <property type="match status" value="1"/>
</dbReference>
<dbReference type="InterPro" id="IPR036388">
    <property type="entry name" value="WH-like_DNA-bd_sf"/>
</dbReference>
<reference evidence="10 11" key="1">
    <citation type="submission" date="2012-06" db="EMBL/GenBank/DDBJ databases">
        <title>Complete sequence of Sulfurospirillum barnesii SES-3.</title>
        <authorList>
            <consortium name="US DOE Joint Genome Institute"/>
            <person name="Lucas S."/>
            <person name="Han J."/>
            <person name="Lapidus A."/>
            <person name="Cheng J.-F."/>
            <person name="Goodwin L."/>
            <person name="Pitluck S."/>
            <person name="Peters L."/>
            <person name="Ovchinnikova G."/>
            <person name="Lu M."/>
            <person name="Detter J.C."/>
            <person name="Han C."/>
            <person name="Tapia R."/>
            <person name="Land M."/>
            <person name="Hauser L."/>
            <person name="Kyrpides N."/>
            <person name="Ivanova N."/>
            <person name="Pagani I."/>
            <person name="Stolz J."/>
            <person name="Arkin A."/>
            <person name="Dehal P."/>
            <person name="Oremland R."/>
            <person name="Saltikov C."/>
            <person name="Basu P."/>
            <person name="Hollibaugh J."/>
            <person name="Newman D."/>
            <person name="Stolyar S."/>
            <person name="Hazen T."/>
            <person name="Woyke T."/>
        </authorList>
    </citation>
    <scope>NUCLEOTIDE SEQUENCE [LARGE SCALE GENOMIC DNA]</scope>
    <source>
        <strain evidence="11">ATCC 700032 / DSM 10660 / SES-3</strain>
    </source>
</reference>
<dbReference type="GO" id="GO:0006355">
    <property type="term" value="P:regulation of DNA-templated transcription"/>
    <property type="evidence" value="ECO:0007669"/>
    <property type="project" value="InterPro"/>
</dbReference>
<feature type="modified residue" description="4-aspartylphosphate" evidence="6">
    <location>
        <position position="58"/>
    </location>
</feature>
<dbReference type="CDD" id="cd17536">
    <property type="entry name" value="REC_YesN-like"/>
    <property type="match status" value="1"/>
</dbReference>
<sequence length="260" mass="29768">MKNLENLSILYVEDEEGTRNNLRYYLENSFKKVFVATTGEEGLMLFQNEPTIDVVMSDIHMPKMDGLEMIRKIKQINPNVACLLTTAYNDQEYLLEAIELGVFSYVLKPVDVTLLFEKLRLACERLYEQKQLSFLSAKMSAITSLDMVHFSKALDAALDELASKDKKVTLCNLFHYDFNTKKILAEEHSITLSNQEIELLEYLITHKNEIVPYATLMHHLSTQNPSLELVRTIVKSIRKKTTKGIIINLSGVGYKIGMHV</sequence>
<evidence type="ECO:0000256" key="3">
    <source>
        <dbReference type="ARBA" id="ARBA00023015"/>
    </source>
</evidence>
<dbReference type="SUPFAM" id="SSF46894">
    <property type="entry name" value="C-terminal effector domain of the bipartite response regulators"/>
    <property type="match status" value="1"/>
</dbReference>
<dbReference type="InterPro" id="IPR001867">
    <property type="entry name" value="OmpR/PhoB-type_DNA-bd"/>
</dbReference>
<dbReference type="Proteomes" id="UP000006176">
    <property type="component" value="Chromosome"/>
</dbReference>
<dbReference type="STRING" id="760154.Sulba_0743"/>
<evidence type="ECO:0000259" key="9">
    <source>
        <dbReference type="PROSITE" id="PS51755"/>
    </source>
</evidence>
<keyword evidence="5" id="KW-0804">Transcription</keyword>
<dbReference type="InterPro" id="IPR001789">
    <property type="entry name" value="Sig_transdc_resp-reg_receiver"/>
</dbReference>
<dbReference type="GO" id="GO:0000976">
    <property type="term" value="F:transcription cis-regulatory region binding"/>
    <property type="evidence" value="ECO:0007669"/>
    <property type="project" value="TreeGrafter"/>
</dbReference>
<keyword evidence="11" id="KW-1185">Reference proteome</keyword>
<gene>
    <name evidence="10" type="ordered locus">Sulba_0743</name>
</gene>
<dbReference type="Pfam" id="PF00486">
    <property type="entry name" value="Trans_reg_C"/>
    <property type="match status" value="1"/>
</dbReference>
<organism evidence="10 11">
    <name type="scientific">Sulfurospirillum barnesii (strain ATCC 700032 / DSM 10660 / SES-3)</name>
    <dbReference type="NCBI Taxonomy" id="760154"/>
    <lineage>
        <taxon>Bacteria</taxon>
        <taxon>Pseudomonadati</taxon>
        <taxon>Campylobacterota</taxon>
        <taxon>Epsilonproteobacteria</taxon>
        <taxon>Campylobacterales</taxon>
        <taxon>Sulfurospirillaceae</taxon>
        <taxon>Sulfurospirillum</taxon>
    </lineage>
</organism>
<dbReference type="GO" id="GO:0000156">
    <property type="term" value="F:phosphorelay response regulator activity"/>
    <property type="evidence" value="ECO:0007669"/>
    <property type="project" value="TreeGrafter"/>
</dbReference>
<dbReference type="PANTHER" id="PTHR48111">
    <property type="entry name" value="REGULATOR OF RPOS"/>
    <property type="match status" value="1"/>
</dbReference>
<evidence type="ECO:0000256" key="5">
    <source>
        <dbReference type="ARBA" id="ARBA00023163"/>
    </source>
</evidence>
<name>I3XVS4_SULBS</name>
<keyword evidence="2" id="KW-0902">Two-component regulatory system</keyword>
<dbReference type="Gene3D" id="3.40.50.2300">
    <property type="match status" value="1"/>
</dbReference>
<accession>I3XVS4</accession>
<dbReference type="KEGG" id="sba:Sulba_0743"/>